<dbReference type="Proteomes" id="UP000016761">
    <property type="component" value="Unassembled WGS sequence"/>
</dbReference>
<organism evidence="1 2">
    <name type="scientific">Psychrobacter aquaticus CMS 56</name>
    <dbReference type="NCBI Taxonomy" id="1354303"/>
    <lineage>
        <taxon>Bacteria</taxon>
        <taxon>Pseudomonadati</taxon>
        <taxon>Pseudomonadota</taxon>
        <taxon>Gammaproteobacteria</taxon>
        <taxon>Moraxellales</taxon>
        <taxon>Moraxellaceae</taxon>
        <taxon>Psychrobacter</taxon>
    </lineage>
</organism>
<keyword evidence="2" id="KW-1185">Reference proteome</keyword>
<name>U4T9V0_9GAMM</name>
<accession>U4T9V0</accession>
<dbReference type="EMBL" id="AUSW01000033">
    <property type="protein sequence ID" value="ERL55258.1"/>
    <property type="molecule type" value="Genomic_DNA"/>
</dbReference>
<comment type="caution">
    <text evidence="1">The sequence shown here is derived from an EMBL/GenBank/DDBJ whole genome shotgun (WGS) entry which is preliminary data.</text>
</comment>
<protein>
    <submittedName>
        <fullName evidence="1">Uncharacterized protein</fullName>
    </submittedName>
</protein>
<reference evidence="1 2" key="1">
    <citation type="journal article" date="2013" name="Genome Announc.">
        <title>Draft Genome Sequence of Psychrobacter aquaticus Strain CMS 56T, Isolated from a Cyanobacterial Mat Sample Collected from Water Bodies in the McMurdo Dry Valley Region of Antarctica.</title>
        <authorList>
            <person name="Reddy G.S."/>
            <person name="Ara S."/>
            <person name="Singh A."/>
            <person name="Kumar Pinnaka A."/>
            <person name="Shivaji S."/>
        </authorList>
    </citation>
    <scope>NUCLEOTIDE SEQUENCE [LARGE SCALE GENOMIC DNA]</scope>
    <source>
        <strain evidence="1 2">CMS 56</strain>
    </source>
</reference>
<proteinExistence type="predicted"/>
<dbReference type="AlphaFoldDB" id="U4T9V0"/>
<evidence type="ECO:0000313" key="2">
    <source>
        <dbReference type="Proteomes" id="UP000016761"/>
    </source>
</evidence>
<dbReference type="PATRIC" id="fig|1354303.4.peg.1957"/>
<sequence>MMFSYKKRVMFIAENAMDRWLLAACIEPINSVIYPLSYRHHG</sequence>
<gene>
    <name evidence="1" type="ORF">M917_1991</name>
</gene>
<evidence type="ECO:0000313" key="1">
    <source>
        <dbReference type="EMBL" id="ERL55258.1"/>
    </source>
</evidence>